<dbReference type="GO" id="GO:0042799">
    <property type="term" value="F:histone H4K20 methyltransferase activity"/>
    <property type="evidence" value="ECO:0007669"/>
    <property type="project" value="TreeGrafter"/>
</dbReference>
<dbReference type="InterPro" id="IPR039977">
    <property type="entry name" value="Suv4-20/Set9"/>
</dbReference>
<feature type="domain" description="SET" evidence="1">
    <location>
        <begin position="321"/>
        <end position="434"/>
    </location>
</feature>
<dbReference type="GO" id="GO:0005634">
    <property type="term" value="C:nucleus"/>
    <property type="evidence" value="ECO:0007669"/>
    <property type="project" value="TreeGrafter"/>
</dbReference>
<dbReference type="Proteomes" id="UP000002358">
    <property type="component" value="Unassembled WGS sequence"/>
</dbReference>
<keyword evidence="3" id="KW-1185">Reference proteome</keyword>
<dbReference type="InterPro" id="IPR046341">
    <property type="entry name" value="SET_dom_sf"/>
</dbReference>
<protein>
    <recommendedName>
        <fullName evidence="1">SET domain-containing protein</fullName>
    </recommendedName>
</protein>
<dbReference type="SUPFAM" id="SSF82199">
    <property type="entry name" value="SET domain"/>
    <property type="match status" value="1"/>
</dbReference>
<dbReference type="PROSITE" id="PS50280">
    <property type="entry name" value="SET"/>
    <property type="match status" value="1"/>
</dbReference>
<dbReference type="PANTHER" id="PTHR12977">
    <property type="entry name" value="SUPPRESSOR OF VARIEGATION 4-20-RELATED"/>
    <property type="match status" value="1"/>
</dbReference>
<dbReference type="InParanoid" id="A0A7M7M2G3"/>
<dbReference type="SMART" id="SM00317">
    <property type="entry name" value="SET"/>
    <property type="match status" value="1"/>
</dbReference>
<evidence type="ECO:0000313" key="2">
    <source>
        <dbReference type="EnsemblMetazoa" id="XP_016843194"/>
    </source>
</evidence>
<dbReference type="Gene3D" id="2.170.270.10">
    <property type="entry name" value="SET domain"/>
    <property type="match status" value="1"/>
</dbReference>
<organism evidence="2 3">
    <name type="scientific">Nasonia vitripennis</name>
    <name type="common">Parasitic wasp</name>
    <dbReference type="NCBI Taxonomy" id="7425"/>
    <lineage>
        <taxon>Eukaryota</taxon>
        <taxon>Metazoa</taxon>
        <taxon>Ecdysozoa</taxon>
        <taxon>Arthropoda</taxon>
        <taxon>Hexapoda</taxon>
        <taxon>Insecta</taxon>
        <taxon>Pterygota</taxon>
        <taxon>Neoptera</taxon>
        <taxon>Endopterygota</taxon>
        <taxon>Hymenoptera</taxon>
        <taxon>Apocrita</taxon>
        <taxon>Proctotrupomorpha</taxon>
        <taxon>Chalcidoidea</taxon>
        <taxon>Pteromalidae</taxon>
        <taxon>Pteromalinae</taxon>
        <taxon>Nasonia</taxon>
    </lineage>
</organism>
<evidence type="ECO:0000313" key="3">
    <source>
        <dbReference type="Proteomes" id="UP000002358"/>
    </source>
</evidence>
<dbReference type="InterPro" id="IPR001214">
    <property type="entry name" value="SET_dom"/>
</dbReference>
<dbReference type="PANTHER" id="PTHR12977:SF4">
    <property type="entry name" value="HISTONE-LYSINE N-METHYLTRANSFERASE KMT5B"/>
    <property type="match status" value="1"/>
</dbReference>
<accession>A0A7M7M2G3</accession>
<dbReference type="Pfam" id="PF00856">
    <property type="entry name" value="SET"/>
    <property type="match status" value="1"/>
</dbReference>
<dbReference type="CDD" id="cd10524">
    <property type="entry name" value="SET_Suv4-20-like"/>
    <property type="match status" value="1"/>
</dbReference>
<dbReference type="GeneID" id="107981583"/>
<dbReference type="SMR" id="A0A7M7M2G3"/>
<evidence type="ECO:0000259" key="1">
    <source>
        <dbReference type="PROSITE" id="PS50280"/>
    </source>
</evidence>
<proteinExistence type="predicted"/>
<dbReference type="KEGG" id="nvi:107981583"/>
<dbReference type="EnsemblMetazoa" id="XM_016987705">
    <property type="protein sequence ID" value="XP_016843194"/>
    <property type="gene ID" value="LOC107981583"/>
</dbReference>
<dbReference type="AlphaFoldDB" id="A0A7M7M2G3"/>
<reference evidence="2" key="1">
    <citation type="submission" date="2021-01" db="UniProtKB">
        <authorList>
            <consortium name="EnsemblMetazoa"/>
        </authorList>
    </citation>
    <scope>IDENTIFICATION</scope>
</reference>
<dbReference type="RefSeq" id="XP_016843194.1">
    <property type="nucleotide sequence ID" value="XM_016987705.1"/>
</dbReference>
<sequence length="520" mass="59987">MSKHLGLEWDSTLYKKLLLGLKKYQADSTAKISDVLKYKLKEISQEIYPVYGKEKQYRENVEYFINSYLEKIILDCSLIEQHDVIAPRLEEWNCYKNSLIDVMTSTDIFPYFQKWMESEKFKFSMKIKEDVLIKVYNLPSEEPKVLCMGSKKSKKKVYDQWMLKKLENMLNNNRDEIITAAKEHITSNNIDLNEKIECENLLNSSDVQNTTINQRCLTQSTHQFAFADDIANSLVIDIFYLNKKTHKINQNILGELATDKNFKEEIKMAINDFRTPISDITNNLLVIIKRHFKNINIPKKMLERQLKSYLLIVKPDSGFAVQICNRYSKNINQGVTICATKFWPKNAILKYLNGYTTKLTKEELEYLINANLDFSIMSGTSTSENQRMWLGPGSYVNHDCEPNAKLYTLKMNGELCLQATKNIHVGDEITWNYGLEYFGTGECECMTCKKENKDAKAPALQIKTPATLKNAVVVLDRLSRQQMNKSNNSMDRTSNASSEVVNSSFSDLSMNTINEILGIN</sequence>
<name>A0A7M7M2G3_NASVI</name>
<dbReference type="OrthoDB" id="6611173at2759"/>